<reference evidence="2 3" key="1">
    <citation type="submission" date="2021-03" db="EMBL/GenBank/DDBJ databases">
        <title>Genomic Encyclopedia of Type Strains, Phase IV (KMG-IV): sequencing the most valuable type-strain genomes for metagenomic binning, comparative biology and taxonomic classification.</title>
        <authorList>
            <person name="Goeker M."/>
        </authorList>
    </citation>
    <scope>NUCLEOTIDE SEQUENCE [LARGE SCALE GENOMIC DNA]</scope>
    <source>
        <strain evidence="2 3">DSM 21085</strain>
    </source>
</reference>
<evidence type="ECO:0000256" key="1">
    <source>
        <dbReference type="SAM" id="Phobius"/>
    </source>
</evidence>
<keyword evidence="1" id="KW-1133">Transmembrane helix</keyword>
<dbReference type="Proteomes" id="UP001519328">
    <property type="component" value="Unassembled WGS sequence"/>
</dbReference>
<evidence type="ECO:0000313" key="3">
    <source>
        <dbReference type="Proteomes" id="UP001519328"/>
    </source>
</evidence>
<keyword evidence="1" id="KW-0812">Transmembrane</keyword>
<protein>
    <recommendedName>
        <fullName evidence="4">DUF4181 domain-containing protein</fullName>
    </recommendedName>
</protein>
<feature type="transmembrane region" description="Helical" evidence="1">
    <location>
        <begin position="6"/>
        <end position="24"/>
    </location>
</feature>
<organism evidence="2 3">
    <name type="scientific">Virgibacillus litoralis</name>
    <dbReference type="NCBI Taxonomy" id="578221"/>
    <lineage>
        <taxon>Bacteria</taxon>
        <taxon>Bacillati</taxon>
        <taxon>Bacillota</taxon>
        <taxon>Bacilli</taxon>
        <taxon>Bacillales</taxon>
        <taxon>Bacillaceae</taxon>
        <taxon>Virgibacillus</taxon>
    </lineage>
</organism>
<gene>
    <name evidence="2" type="ORF">J2Z82_003852</name>
</gene>
<proteinExistence type="predicted"/>
<evidence type="ECO:0008006" key="4">
    <source>
        <dbReference type="Google" id="ProtNLM"/>
    </source>
</evidence>
<name>A0ABS4HIY1_9BACI</name>
<feature type="transmembrane region" description="Helical" evidence="1">
    <location>
        <begin position="40"/>
        <end position="61"/>
    </location>
</feature>
<evidence type="ECO:0000313" key="2">
    <source>
        <dbReference type="EMBL" id="MBP1950880.1"/>
    </source>
</evidence>
<accession>A0ABS4HIY1</accession>
<comment type="caution">
    <text evidence="2">The sequence shown here is derived from an EMBL/GenBank/DDBJ whole genome shotgun (WGS) entry which is preliminary data.</text>
</comment>
<dbReference type="EMBL" id="JAGGKK010000034">
    <property type="protein sequence ID" value="MBP1950880.1"/>
    <property type="molecule type" value="Genomic_DNA"/>
</dbReference>
<keyword evidence="3" id="KW-1185">Reference proteome</keyword>
<keyword evidence="1" id="KW-0472">Membrane</keyword>
<sequence>MGFIITFFSIWLCSFLIARLFRLFGGKWSPFGKTYWKNDLVICLAQTLIITLIFVIFFSFITNN</sequence>